<dbReference type="STRING" id="74649.A0A2P6Q7D4"/>
<sequence>MVHTHLLKTGFFSDVYAATILMDASMKLNLMDNALKVFDEMPHRNLAPVNTVISGLLHNGHRREALKVCKSVGFGGLRLNLVTIASVFSACDNVKQGMGMDCVAMKLGVESDNGVPSVVLDVLKKMRACRGENPNSVTLVSVHGLIMKDDGIGVGVRMRWRRACVGSIWLLGLGDLRER</sequence>
<proteinExistence type="predicted"/>
<feature type="repeat" description="PPR" evidence="2">
    <location>
        <begin position="14"/>
        <end position="48"/>
    </location>
</feature>
<dbReference type="Gene3D" id="1.25.40.10">
    <property type="entry name" value="Tetratricopeptide repeat domain"/>
    <property type="match status" value="1"/>
</dbReference>
<accession>A0A2P6Q7D4</accession>
<dbReference type="PROSITE" id="PS51375">
    <property type="entry name" value="PPR"/>
    <property type="match status" value="1"/>
</dbReference>
<keyword evidence="1" id="KW-0677">Repeat</keyword>
<dbReference type="InterPro" id="IPR046960">
    <property type="entry name" value="PPR_At4g14850-like_plant"/>
</dbReference>
<dbReference type="PANTHER" id="PTHR47926">
    <property type="entry name" value="PENTATRICOPEPTIDE REPEAT-CONTAINING PROTEIN"/>
    <property type="match status" value="1"/>
</dbReference>
<name>A0A2P6Q7D4_ROSCH</name>
<dbReference type="Proteomes" id="UP000238479">
    <property type="component" value="Chromosome 5"/>
</dbReference>
<reference evidence="3 4" key="1">
    <citation type="journal article" date="2018" name="Nat. Genet.">
        <title>The Rosa genome provides new insights in the design of modern roses.</title>
        <authorList>
            <person name="Bendahmane M."/>
        </authorList>
    </citation>
    <scope>NUCLEOTIDE SEQUENCE [LARGE SCALE GENOMIC DNA]</scope>
    <source>
        <strain evidence="4">cv. Old Blush</strain>
    </source>
</reference>
<keyword evidence="4" id="KW-1185">Reference proteome</keyword>
<protein>
    <submittedName>
        <fullName evidence="3">Putative pentatricopeptide</fullName>
    </submittedName>
</protein>
<dbReference type="InterPro" id="IPR011990">
    <property type="entry name" value="TPR-like_helical_dom_sf"/>
</dbReference>
<evidence type="ECO:0000256" key="1">
    <source>
        <dbReference type="ARBA" id="ARBA00022737"/>
    </source>
</evidence>
<evidence type="ECO:0000313" key="4">
    <source>
        <dbReference type="Proteomes" id="UP000238479"/>
    </source>
</evidence>
<dbReference type="GO" id="GO:0003723">
    <property type="term" value="F:RNA binding"/>
    <property type="evidence" value="ECO:0007669"/>
    <property type="project" value="InterPro"/>
</dbReference>
<dbReference type="AlphaFoldDB" id="A0A2P6Q7D4"/>
<dbReference type="GO" id="GO:0009451">
    <property type="term" value="P:RNA modification"/>
    <property type="evidence" value="ECO:0007669"/>
    <property type="project" value="InterPro"/>
</dbReference>
<organism evidence="3 4">
    <name type="scientific">Rosa chinensis</name>
    <name type="common">China rose</name>
    <dbReference type="NCBI Taxonomy" id="74649"/>
    <lineage>
        <taxon>Eukaryota</taxon>
        <taxon>Viridiplantae</taxon>
        <taxon>Streptophyta</taxon>
        <taxon>Embryophyta</taxon>
        <taxon>Tracheophyta</taxon>
        <taxon>Spermatophyta</taxon>
        <taxon>Magnoliopsida</taxon>
        <taxon>eudicotyledons</taxon>
        <taxon>Gunneridae</taxon>
        <taxon>Pentapetalae</taxon>
        <taxon>rosids</taxon>
        <taxon>fabids</taxon>
        <taxon>Rosales</taxon>
        <taxon>Rosaceae</taxon>
        <taxon>Rosoideae</taxon>
        <taxon>Rosoideae incertae sedis</taxon>
        <taxon>Rosa</taxon>
    </lineage>
</organism>
<dbReference type="InterPro" id="IPR002885">
    <property type="entry name" value="PPR_rpt"/>
</dbReference>
<dbReference type="EMBL" id="PDCK01000043">
    <property type="protein sequence ID" value="PRQ30074.1"/>
    <property type="molecule type" value="Genomic_DNA"/>
</dbReference>
<gene>
    <name evidence="3" type="ORF">RchiOBHm_Chr5g0020671</name>
</gene>
<dbReference type="Pfam" id="PF01535">
    <property type="entry name" value="PPR"/>
    <property type="match status" value="2"/>
</dbReference>
<evidence type="ECO:0000256" key="2">
    <source>
        <dbReference type="PROSITE-ProRule" id="PRU00708"/>
    </source>
</evidence>
<dbReference type="Gramene" id="PRQ30074">
    <property type="protein sequence ID" value="PRQ30074"/>
    <property type="gene ID" value="RchiOBHm_Chr5g0020671"/>
</dbReference>
<evidence type="ECO:0000313" key="3">
    <source>
        <dbReference type="EMBL" id="PRQ30074.1"/>
    </source>
</evidence>
<comment type="caution">
    <text evidence="3">The sequence shown here is derived from an EMBL/GenBank/DDBJ whole genome shotgun (WGS) entry which is preliminary data.</text>
</comment>